<organism evidence="3 4">
    <name type="scientific">Bifidobacterium bifidum (strain PRL2010)</name>
    <dbReference type="NCBI Taxonomy" id="702459"/>
    <lineage>
        <taxon>Bacteria</taxon>
        <taxon>Bacillati</taxon>
        <taxon>Actinomycetota</taxon>
        <taxon>Actinomycetes</taxon>
        <taxon>Bifidobacteriales</taxon>
        <taxon>Bifidobacteriaceae</taxon>
        <taxon>Bifidobacterium</taxon>
    </lineage>
</organism>
<evidence type="ECO:0000313" key="4">
    <source>
        <dbReference type="Proteomes" id="UP000002312"/>
    </source>
</evidence>
<proteinExistence type="predicted"/>
<dbReference type="PATRIC" id="fig|702459.3.peg.476"/>
<dbReference type="EMBL" id="CP001840">
    <property type="protein sequence ID" value="ADP35565.1"/>
    <property type="molecule type" value="Genomic_DNA"/>
</dbReference>
<accession>A0A0H3EBM5</accession>
<dbReference type="HOGENOM" id="CLU_1101196_0_0_11"/>
<dbReference type="KEGG" id="bbp:BBPR_0458"/>
<dbReference type="InterPro" id="IPR027304">
    <property type="entry name" value="Trigger_fact/SurA_dom_sf"/>
</dbReference>
<keyword evidence="2" id="KW-1133">Transmembrane helix</keyword>
<keyword evidence="2" id="KW-0812">Transmembrane</keyword>
<dbReference type="OrthoDB" id="3233423at2"/>
<evidence type="ECO:0000256" key="1">
    <source>
        <dbReference type="SAM" id="MobiDB-lite"/>
    </source>
</evidence>
<dbReference type="SUPFAM" id="SSF109998">
    <property type="entry name" value="Triger factor/SurA peptide-binding domain-like"/>
    <property type="match status" value="1"/>
</dbReference>
<feature type="region of interest" description="Disordered" evidence="1">
    <location>
        <begin position="1"/>
        <end position="35"/>
    </location>
</feature>
<reference evidence="3 4" key="1">
    <citation type="journal article" date="2010" name="Proc. Natl. Acad. Sci. U.S.A.">
        <title>Genome analysis of Bifidobacterium bifidum PRL2010 reveals metabolic pathways for host-derived glycan foraging.</title>
        <authorList>
            <person name="Turroni F."/>
            <person name="Bottacini F."/>
            <person name="Foroni E."/>
            <person name="Mulder I."/>
            <person name="Kim J.H."/>
            <person name="Zomer A."/>
            <person name="Sanchez B."/>
            <person name="Bidossi A."/>
            <person name="Ferrarini A."/>
            <person name="Giubellini V."/>
            <person name="Delledonne M."/>
            <person name="Henrissat B."/>
            <person name="Coutinho P."/>
            <person name="Oggioni M."/>
            <person name="Fitzgerald G.F."/>
            <person name="Mills D."/>
            <person name="Margolles A."/>
            <person name="Kelly D."/>
            <person name="van Sinderen D."/>
            <person name="Ventura M."/>
        </authorList>
    </citation>
    <scope>NUCLEOTIDE SEQUENCE [LARGE SCALE GENOMIC DNA]</scope>
    <source>
        <strain evidence="3 4">PRL2010</strain>
    </source>
</reference>
<evidence type="ECO:0000313" key="3">
    <source>
        <dbReference type="EMBL" id="ADP35565.1"/>
    </source>
</evidence>
<dbReference type="eggNOG" id="ENOG5030HV1">
    <property type="taxonomic scope" value="Bacteria"/>
</dbReference>
<dbReference type="AlphaFoldDB" id="A0A0H3EBM5"/>
<feature type="transmembrane region" description="Helical" evidence="2">
    <location>
        <begin position="44"/>
        <end position="64"/>
    </location>
</feature>
<dbReference type="Proteomes" id="UP000002312">
    <property type="component" value="Chromosome"/>
</dbReference>
<sequence>MSVAYHDGMKQSRKCGSGSPSKATDGSGRDAAKMGTKTNTRTRAIIVVAAVLLIAAIVGTVFLVRSLTASPDSSKTDDAQANATQAFPKFSFGDTTITQAEFTQAWSSQRTAAVSYFKQKHDVNLNARDADWTASYGGEKPVEWLTKQTIDTLRFRHAAYLIAVSYGLVDDDSYTGIVKRMETLNANNRQKREAGQVIYGRSEYDIASYIDYEMTALKNDYVDDATKPGMNPSETEVQEYYDAHDWTVDGVEGKAPLADVKANVKTALRTERYRERVQSKADKIDVSTLPWKRLYAYAATLVG</sequence>
<gene>
    <name evidence="3" type="ordered locus">BBPR_0458</name>
</gene>
<keyword evidence="2" id="KW-0472">Membrane</keyword>
<protein>
    <submittedName>
        <fullName evidence="3">Uncharacterized protein</fullName>
    </submittedName>
</protein>
<name>A0A0H3EBM5_BIFBP</name>
<evidence type="ECO:0000256" key="2">
    <source>
        <dbReference type="SAM" id="Phobius"/>
    </source>
</evidence>